<dbReference type="OrthoDB" id="8526133at2"/>
<evidence type="ECO:0000313" key="4">
    <source>
        <dbReference type="Proteomes" id="UP000236724"/>
    </source>
</evidence>
<evidence type="ECO:0000259" key="2">
    <source>
        <dbReference type="Pfam" id="PF01814"/>
    </source>
</evidence>
<dbReference type="AlphaFoldDB" id="A0A1H6FEX5"/>
<protein>
    <submittedName>
        <fullName evidence="3">Anti-RNA polymerase sigma 70 factor</fullName>
    </submittedName>
</protein>
<evidence type="ECO:0000256" key="1">
    <source>
        <dbReference type="SAM" id="MobiDB-lite"/>
    </source>
</evidence>
<feature type="compositionally biased region" description="Basic residues" evidence="1">
    <location>
        <begin position="1"/>
        <end position="10"/>
    </location>
</feature>
<proteinExistence type="predicted"/>
<dbReference type="InterPro" id="IPR012312">
    <property type="entry name" value="Hemerythrin-like"/>
</dbReference>
<gene>
    <name evidence="3" type="ORF">MBHS_03786</name>
</gene>
<organism evidence="3 4">
    <name type="scientific">Candidatus Venteria ishoeyi</name>
    <dbReference type="NCBI Taxonomy" id="1899563"/>
    <lineage>
        <taxon>Bacteria</taxon>
        <taxon>Pseudomonadati</taxon>
        <taxon>Pseudomonadota</taxon>
        <taxon>Gammaproteobacteria</taxon>
        <taxon>Thiotrichales</taxon>
        <taxon>Thiotrichaceae</taxon>
        <taxon>Venteria</taxon>
    </lineage>
</organism>
<name>A0A1H6FEX5_9GAMM</name>
<dbReference type="InterPro" id="IPR038309">
    <property type="entry name" value="Rsd/AlgQ_sf"/>
</dbReference>
<dbReference type="Gene3D" id="1.20.120.1370">
    <property type="entry name" value="Regulator of RNA polymerase sigma(70) subunit, domain 4"/>
    <property type="match status" value="1"/>
</dbReference>
<sequence>MFNWLKKKPTVSKPEEVSTEAKNTSSQSSRGLVKFHENLIDDLIVEHKELLNIYTAMLEGLDTKAYGSVAQNLSDFSTLLHAHLLKEHVELYVYLEYSLQNDEQTFQHMHEIRTEMDHISSTVMGFLHTYQRDPVSAKNAEAFKKSLSEIGEVLVSRIKREESSLYPLYKMA</sequence>
<feature type="domain" description="Hemerythrin-like" evidence="2">
    <location>
        <begin position="39"/>
        <end position="168"/>
    </location>
</feature>
<keyword evidence="4" id="KW-1185">Reference proteome</keyword>
<dbReference type="Proteomes" id="UP000236724">
    <property type="component" value="Unassembled WGS sequence"/>
</dbReference>
<evidence type="ECO:0000313" key="3">
    <source>
        <dbReference type="EMBL" id="SEH07899.1"/>
    </source>
</evidence>
<accession>A0A1H6FEX5</accession>
<dbReference type="EMBL" id="FMSV02000542">
    <property type="protein sequence ID" value="SEH07899.1"/>
    <property type="molecule type" value="Genomic_DNA"/>
</dbReference>
<reference evidence="3 4" key="1">
    <citation type="submission" date="2016-10" db="EMBL/GenBank/DDBJ databases">
        <authorList>
            <person name="de Groot N.N."/>
        </authorList>
    </citation>
    <scope>NUCLEOTIDE SEQUENCE [LARGE SCALE GENOMIC DNA]</scope>
    <source>
        <strain evidence="3">MBHS1</strain>
    </source>
</reference>
<feature type="region of interest" description="Disordered" evidence="1">
    <location>
        <begin position="1"/>
        <end position="27"/>
    </location>
</feature>
<dbReference type="GO" id="GO:0006355">
    <property type="term" value="P:regulation of DNA-templated transcription"/>
    <property type="evidence" value="ECO:0007669"/>
    <property type="project" value="InterPro"/>
</dbReference>
<dbReference type="RefSeq" id="WP_103921494.1">
    <property type="nucleotide sequence ID" value="NZ_FMSV02000542.1"/>
</dbReference>
<dbReference type="Pfam" id="PF01814">
    <property type="entry name" value="Hemerythrin"/>
    <property type="match status" value="1"/>
</dbReference>